<evidence type="ECO:0000256" key="1">
    <source>
        <dbReference type="SAM" id="SignalP"/>
    </source>
</evidence>
<evidence type="ECO:0008006" key="4">
    <source>
        <dbReference type="Google" id="ProtNLM"/>
    </source>
</evidence>
<gene>
    <name evidence="2" type="ORF">FC85_GL001440</name>
</gene>
<proteinExistence type="predicted"/>
<reference evidence="2 3" key="1">
    <citation type="journal article" date="2015" name="Genome Announc.">
        <title>Expanding the biotechnology potential of lactobacilli through comparative genomics of 213 strains and associated genera.</title>
        <authorList>
            <person name="Sun Z."/>
            <person name="Harris H.M."/>
            <person name="McCann A."/>
            <person name="Guo C."/>
            <person name="Argimon S."/>
            <person name="Zhang W."/>
            <person name="Yang X."/>
            <person name="Jeffery I.B."/>
            <person name="Cooney J.C."/>
            <person name="Kagawa T.F."/>
            <person name="Liu W."/>
            <person name="Song Y."/>
            <person name="Salvetti E."/>
            <person name="Wrobel A."/>
            <person name="Rasinkangas P."/>
            <person name="Parkhill J."/>
            <person name="Rea M.C."/>
            <person name="O'Sullivan O."/>
            <person name="Ritari J."/>
            <person name="Douillard F.P."/>
            <person name="Paul Ross R."/>
            <person name="Yang R."/>
            <person name="Briner A.E."/>
            <person name="Felis G.E."/>
            <person name="de Vos W.M."/>
            <person name="Barrangou R."/>
            <person name="Klaenhammer T.R."/>
            <person name="Caufield P.W."/>
            <person name="Cui Y."/>
            <person name="Zhang H."/>
            <person name="O'Toole P.W."/>
        </authorList>
    </citation>
    <scope>NUCLEOTIDE SEQUENCE [LARGE SCALE GENOMIC DNA]</scope>
    <source>
        <strain evidence="2 3">DSM 14421</strain>
    </source>
</reference>
<feature type="chain" id="PRO_5038632862" description="Surface layer protein A domain-containing protein" evidence="1">
    <location>
        <begin position="21"/>
        <end position="138"/>
    </location>
</feature>
<protein>
    <recommendedName>
        <fullName evidence="4">Surface layer protein A domain-containing protein</fullName>
    </recommendedName>
</protein>
<organism evidence="2 3">
    <name type="scientific">Lentilactobacillus diolivorans DSM 14421</name>
    <dbReference type="NCBI Taxonomy" id="1423739"/>
    <lineage>
        <taxon>Bacteria</taxon>
        <taxon>Bacillati</taxon>
        <taxon>Bacillota</taxon>
        <taxon>Bacilli</taxon>
        <taxon>Lactobacillales</taxon>
        <taxon>Lactobacillaceae</taxon>
        <taxon>Lentilactobacillus</taxon>
    </lineage>
</organism>
<dbReference type="RefSeq" id="WP_057865852.1">
    <property type="nucleotide sequence ID" value="NZ_AZEY01000098.1"/>
</dbReference>
<dbReference type="EMBL" id="AZEY01000098">
    <property type="protein sequence ID" value="KRL64166.1"/>
    <property type="molecule type" value="Genomic_DNA"/>
</dbReference>
<name>A0A0R1S4G9_9LACO</name>
<feature type="signal peptide" evidence="1">
    <location>
        <begin position="1"/>
        <end position="20"/>
    </location>
</feature>
<dbReference type="Proteomes" id="UP000052013">
    <property type="component" value="Unassembled WGS sequence"/>
</dbReference>
<accession>A0A0R1S4G9</accession>
<comment type="caution">
    <text evidence="2">The sequence shown here is derived from an EMBL/GenBank/DDBJ whole genome shotgun (WGS) entry which is preliminary data.</text>
</comment>
<dbReference type="AlphaFoldDB" id="A0A0R1S4G9"/>
<sequence>MKKFATVITAVSLALPLAFAAPLAANAATKPVATKTVKAAKGTTYTIANKGAQFFSKAKTYHTKDASPAVYKGLVYADAPKVTFTKKGNLKSGTTYKVTRSLKTAATKTTKAKTFFYVKGQGWVLASALTKGPFQQAD</sequence>
<keyword evidence="1" id="KW-0732">Signal</keyword>
<evidence type="ECO:0000313" key="2">
    <source>
        <dbReference type="EMBL" id="KRL64166.1"/>
    </source>
</evidence>
<evidence type="ECO:0000313" key="3">
    <source>
        <dbReference type="Proteomes" id="UP000052013"/>
    </source>
</evidence>
<dbReference type="PATRIC" id="fig|1423739.3.peg.1507"/>